<dbReference type="InterPro" id="IPR006153">
    <property type="entry name" value="Cation/H_exchanger_TM"/>
</dbReference>
<accession>A0ABS2Q9I0</accession>
<dbReference type="RefSeq" id="WP_205006981.1">
    <property type="nucleotide sequence ID" value="NZ_CBCRXA010000011.1"/>
</dbReference>
<keyword evidence="4" id="KW-0050">Antiport</keyword>
<organism evidence="13 14">
    <name type="scientific">Sporolactobacillus spathodeae</name>
    <dbReference type="NCBI Taxonomy" id="1465502"/>
    <lineage>
        <taxon>Bacteria</taxon>
        <taxon>Bacillati</taxon>
        <taxon>Bacillota</taxon>
        <taxon>Bacilli</taxon>
        <taxon>Bacillales</taxon>
        <taxon>Sporolactobacillaceae</taxon>
        <taxon>Sporolactobacillus</taxon>
    </lineage>
</organism>
<evidence type="ECO:0000256" key="11">
    <source>
        <dbReference type="SAM" id="Phobius"/>
    </source>
</evidence>
<evidence type="ECO:0000256" key="3">
    <source>
        <dbReference type="ARBA" id="ARBA00022448"/>
    </source>
</evidence>
<feature type="transmembrane region" description="Helical" evidence="11">
    <location>
        <begin position="351"/>
        <end position="370"/>
    </location>
</feature>
<evidence type="ECO:0000256" key="5">
    <source>
        <dbReference type="ARBA" id="ARBA00022692"/>
    </source>
</evidence>
<evidence type="ECO:0000256" key="8">
    <source>
        <dbReference type="ARBA" id="ARBA00023065"/>
    </source>
</evidence>
<gene>
    <name evidence="13" type="ORF">JOC27_001873</name>
</gene>
<feature type="transmembrane region" description="Helical" evidence="11">
    <location>
        <begin position="174"/>
        <end position="197"/>
    </location>
</feature>
<feature type="transmembrane region" description="Helical" evidence="11">
    <location>
        <begin position="233"/>
        <end position="251"/>
    </location>
</feature>
<evidence type="ECO:0000256" key="7">
    <source>
        <dbReference type="ARBA" id="ARBA00023053"/>
    </source>
</evidence>
<keyword evidence="3" id="KW-0813">Transport</keyword>
<dbReference type="InterPro" id="IPR038770">
    <property type="entry name" value="Na+/solute_symporter_sf"/>
</dbReference>
<feature type="domain" description="Cation/H+ exchanger transmembrane" evidence="12">
    <location>
        <begin position="20"/>
        <end position="374"/>
    </location>
</feature>
<feature type="transmembrane region" description="Helical" evidence="11">
    <location>
        <begin position="114"/>
        <end position="132"/>
    </location>
</feature>
<evidence type="ECO:0000256" key="1">
    <source>
        <dbReference type="ARBA" id="ARBA00004141"/>
    </source>
</evidence>
<keyword evidence="5 11" id="KW-0812">Transmembrane</keyword>
<evidence type="ECO:0000256" key="9">
    <source>
        <dbReference type="ARBA" id="ARBA00023136"/>
    </source>
</evidence>
<keyword evidence="10" id="KW-0739">Sodium transport</keyword>
<feature type="transmembrane region" description="Helical" evidence="11">
    <location>
        <begin position="52"/>
        <end position="72"/>
    </location>
</feature>
<dbReference type="Gene3D" id="1.20.1530.20">
    <property type="match status" value="1"/>
</dbReference>
<keyword evidence="9 11" id="KW-0472">Membrane</keyword>
<evidence type="ECO:0000313" key="13">
    <source>
        <dbReference type="EMBL" id="MBM7658420.1"/>
    </source>
</evidence>
<feature type="transmembrane region" description="Helical" evidence="11">
    <location>
        <begin position="84"/>
        <end position="108"/>
    </location>
</feature>
<keyword evidence="7" id="KW-0915">Sodium</keyword>
<dbReference type="Proteomes" id="UP000823201">
    <property type="component" value="Unassembled WGS sequence"/>
</dbReference>
<dbReference type="PANTHER" id="PTHR43562:SF3">
    <property type="entry name" value="SODIUM ION_PROTON EXCHANGER (EUROFUNG)"/>
    <property type="match status" value="1"/>
</dbReference>
<evidence type="ECO:0000313" key="14">
    <source>
        <dbReference type="Proteomes" id="UP000823201"/>
    </source>
</evidence>
<feature type="transmembrane region" description="Helical" evidence="11">
    <location>
        <begin position="317"/>
        <end position="339"/>
    </location>
</feature>
<comment type="similarity">
    <text evidence="2">Belongs to the monovalent cation:proton antiporter 2 (CPA2) transporter (TC 2.A.37) family.</text>
</comment>
<evidence type="ECO:0000256" key="2">
    <source>
        <dbReference type="ARBA" id="ARBA00005551"/>
    </source>
</evidence>
<sequence length="383" mass="40980">MTFILQLALIIAASKVAGQISVWLKQPAVLGELLVGVVLGPALLGWVSDTELIHIFSEIGVLLLMFLAGNETQLKVLKDNSRSATAVAAGGILFPLMFGALAGLAAGLTWNTSLFIGIVLSATSVSITVQTLKEMNQLQARESTAILGAAVLDDVLVVILLAFVLSLFGQASQSIWLVMGEKLLFFSTAIMLAWKVIPTILRWAERLQVTQPVVSIAVALGLLFAWYADFLGVAGIIGAFIAGLSIGQSEFRDRIERTVEPIAYSIFVPVFFTGIGLKVSFDGLQAYGVFIVLFTVLAVLTKWFGSAFGARVTGFNWLSSFCIGAGMISRGEVALILAATGSQAKWLTDELYTALILIIILSTLAAPPVLKLMFRHKDKMPVG</sequence>
<dbReference type="EMBL" id="JAFBEV010000016">
    <property type="protein sequence ID" value="MBM7658420.1"/>
    <property type="molecule type" value="Genomic_DNA"/>
</dbReference>
<comment type="caution">
    <text evidence="13">The sequence shown here is derived from an EMBL/GenBank/DDBJ whole genome shotgun (WGS) entry which is preliminary data.</text>
</comment>
<dbReference type="PANTHER" id="PTHR43562">
    <property type="entry name" value="NAPA-TYPE SODIUM/HYDROGEN ANTIPORTER"/>
    <property type="match status" value="1"/>
</dbReference>
<dbReference type="Pfam" id="PF00999">
    <property type="entry name" value="Na_H_Exchanger"/>
    <property type="match status" value="1"/>
</dbReference>
<reference evidence="13 14" key="1">
    <citation type="submission" date="2021-01" db="EMBL/GenBank/DDBJ databases">
        <title>Genomic Encyclopedia of Type Strains, Phase IV (KMG-IV): sequencing the most valuable type-strain genomes for metagenomic binning, comparative biology and taxonomic classification.</title>
        <authorList>
            <person name="Goeker M."/>
        </authorList>
    </citation>
    <scope>NUCLEOTIDE SEQUENCE [LARGE SCALE GENOMIC DNA]</scope>
    <source>
        <strain evidence="13 14">DSM 100968</strain>
    </source>
</reference>
<proteinExistence type="inferred from homology"/>
<evidence type="ECO:0000256" key="10">
    <source>
        <dbReference type="ARBA" id="ARBA00023201"/>
    </source>
</evidence>
<keyword evidence="6 11" id="KW-1133">Transmembrane helix</keyword>
<comment type="subcellular location">
    <subcellularLocation>
        <location evidence="1">Membrane</location>
        <topology evidence="1">Multi-pass membrane protein</topology>
    </subcellularLocation>
</comment>
<feature type="transmembrane region" description="Helical" evidence="11">
    <location>
        <begin position="263"/>
        <end position="281"/>
    </location>
</feature>
<name>A0ABS2Q9I0_9BACL</name>
<protein>
    <submittedName>
        <fullName evidence="13">Monovalent cation:proton antiporter-2 (CPA2) family protein</fullName>
    </submittedName>
</protein>
<evidence type="ECO:0000259" key="12">
    <source>
        <dbReference type="Pfam" id="PF00999"/>
    </source>
</evidence>
<feature type="transmembrane region" description="Helical" evidence="11">
    <location>
        <begin position="144"/>
        <end position="168"/>
    </location>
</feature>
<feature type="transmembrane region" description="Helical" evidence="11">
    <location>
        <begin position="287"/>
        <end position="305"/>
    </location>
</feature>
<keyword evidence="8" id="KW-0406">Ion transport</keyword>
<keyword evidence="14" id="KW-1185">Reference proteome</keyword>
<evidence type="ECO:0000256" key="6">
    <source>
        <dbReference type="ARBA" id="ARBA00022989"/>
    </source>
</evidence>
<evidence type="ECO:0000256" key="4">
    <source>
        <dbReference type="ARBA" id="ARBA00022449"/>
    </source>
</evidence>